<dbReference type="EMBL" id="CADCXV010000939">
    <property type="protein sequence ID" value="CAB0039112.1"/>
    <property type="molecule type" value="Genomic_DNA"/>
</dbReference>
<name>A0A6H5ILI6_9HYME</name>
<organism evidence="2 3">
    <name type="scientific">Trichogramma brassicae</name>
    <dbReference type="NCBI Taxonomy" id="86971"/>
    <lineage>
        <taxon>Eukaryota</taxon>
        <taxon>Metazoa</taxon>
        <taxon>Ecdysozoa</taxon>
        <taxon>Arthropoda</taxon>
        <taxon>Hexapoda</taxon>
        <taxon>Insecta</taxon>
        <taxon>Pterygota</taxon>
        <taxon>Neoptera</taxon>
        <taxon>Endopterygota</taxon>
        <taxon>Hymenoptera</taxon>
        <taxon>Apocrita</taxon>
        <taxon>Proctotrupomorpha</taxon>
        <taxon>Chalcidoidea</taxon>
        <taxon>Trichogrammatidae</taxon>
        <taxon>Trichogramma</taxon>
    </lineage>
</organism>
<keyword evidence="3" id="KW-1185">Reference proteome</keyword>
<sequence>MIRRKSLITDETSAVLHERNEQLLQELEVLRQEAEDLRNNRAAIQNIAPDAAALAAAAAAVAAAPAAPAAVHRVAVKLHAFWPDRPSLWFAQGDFQFILSEIPLCCLSTRCARCIESGGYNYQSSSCEPLHLFMIEAYRAPFSFRGAKSSSAHQRRGAW</sequence>
<evidence type="ECO:0000313" key="3">
    <source>
        <dbReference type="Proteomes" id="UP000479190"/>
    </source>
</evidence>
<dbReference type="Proteomes" id="UP000479190">
    <property type="component" value="Unassembled WGS sequence"/>
</dbReference>
<dbReference type="AlphaFoldDB" id="A0A6H5ILI6"/>
<reference evidence="2 3" key="1">
    <citation type="submission" date="2020-02" db="EMBL/GenBank/DDBJ databases">
        <authorList>
            <person name="Ferguson B K."/>
        </authorList>
    </citation>
    <scope>NUCLEOTIDE SEQUENCE [LARGE SCALE GENOMIC DNA]</scope>
</reference>
<evidence type="ECO:0000313" key="2">
    <source>
        <dbReference type="EMBL" id="CAB0039112.1"/>
    </source>
</evidence>
<feature type="coiled-coil region" evidence="1">
    <location>
        <begin position="13"/>
        <end position="47"/>
    </location>
</feature>
<accession>A0A6H5ILI6</accession>
<keyword evidence="1" id="KW-0175">Coiled coil</keyword>
<protein>
    <submittedName>
        <fullName evidence="2">Uncharacterized protein</fullName>
    </submittedName>
</protein>
<proteinExistence type="predicted"/>
<evidence type="ECO:0000256" key="1">
    <source>
        <dbReference type="SAM" id="Coils"/>
    </source>
</evidence>
<gene>
    <name evidence="2" type="ORF">TBRA_LOCUS10871</name>
</gene>